<name>A0ABQ0C6Z9_9PROT</name>
<reference evidence="10 11" key="1">
    <citation type="submission" date="2024-09" db="EMBL/GenBank/DDBJ databases">
        <title>Draft genome sequence of Candidatus Magnetaquicoccaceae bacterium FCR-1.</title>
        <authorList>
            <person name="Shimoshige H."/>
            <person name="Shimamura S."/>
            <person name="Taoka A."/>
            <person name="Kobayashi H."/>
            <person name="Maekawa T."/>
        </authorList>
    </citation>
    <scope>NUCLEOTIDE SEQUENCE [LARGE SCALE GENOMIC DNA]</scope>
    <source>
        <strain evidence="10 11">FCR-1</strain>
    </source>
</reference>
<dbReference type="RefSeq" id="WP_420904381.1">
    <property type="nucleotide sequence ID" value="NZ_BAAFGK010000004.1"/>
</dbReference>
<dbReference type="PANTHER" id="PTHR43749">
    <property type="entry name" value="RNA-SPLICING LIGASE RTCB"/>
    <property type="match status" value="1"/>
</dbReference>
<sequence length="407" mass="44237">MPVRESMERGRVPVKIFTDEVDDLSRRQLANVANLPFVFHHVAAMPDVHAGMGATIGSVIPTVGALIPAAVGVDIGCGMCAVPLDLTSAALGDNGERLRAALEKAIPHGRTDNGGPNDRGAWSRVPEAIETWWTHGAIQRQLGDLLARHPKLLTSRTNTVRHLGTLGTGNHFVELRTDSQNRVWILIHSGSRGIGNRIGTYFIQRAKDTAGHELKTLPDPDLAFFKEGSADFADYVRAAEWAQGFAKANRAFMLGAVIASLGEALNRPIRMVETPIDCHHNYVVKERHFGTEVWITRKGAIRARRGDMGVLPGSMGTPSYIVRGKGNEVAFHSSAHGAGRRMGRNEAMRRFTVADLAQQTQGIACPKDRSVLDEIPGAYKAIDAVMRHQEDLAEAVHELLPAVCVKG</sequence>
<evidence type="ECO:0000313" key="10">
    <source>
        <dbReference type="EMBL" id="GAB0056659.1"/>
    </source>
</evidence>
<comment type="caution">
    <text evidence="10">The sequence shown here is derived from an EMBL/GenBank/DDBJ whole genome shotgun (WGS) entry which is preliminary data.</text>
</comment>
<dbReference type="PANTHER" id="PTHR43749:SF2">
    <property type="entry name" value="RNA-SPLICING LIGASE RTCB"/>
    <property type="match status" value="1"/>
</dbReference>
<keyword evidence="3 10" id="KW-0436">Ligase</keyword>
<dbReference type="Proteomes" id="UP001628193">
    <property type="component" value="Unassembled WGS sequence"/>
</dbReference>
<gene>
    <name evidence="10" type="primary">rtcB</name>
    <name evidence="10" type="ORF">SIID45300_00967</name>
</gene>
<evidence type="ECO:0000256" key="6">
    <source>
        <dbReference type="ARBA" id="ARBA00022800"/>
    </source>
</evidence>
<evidence type="ECO:0000256" key="5">
    <source>
        <dbReference type="ARBA" id="ARBA00022741"/>
    </source>
</evidence>
<dbReference type="GO" id="GO:0016874">
    <property type="term" value="F:ligase activity"/>
    <property type="evidence" value="ECO:0007669"/>
    <property type="project" value="UniProtKB-KW"/>
</dbReference>
<evidence type="ECO:0000256" key="9">
    <source>
        <dbReference type="ARBA" id="ARBA00047746"/>
    </source>
</evidence>
<dbReference type="EC" id="6.5.1.8" evidence="2"/>
<dbReference type="InterPro" id="IPR052915">
    <property type="entry name" value="RtcB-like"/>
</dbReference>
<keyword evidence="4" id="KW-0479">Metal-binding</keyword>
<evidence type="ECO:0000256" key="8">
    <source>
        <dbReference type="ARBA" id="ARBA00023211"/>
    </source>
</evidence>
<accession>A0ABQ0C6Z9</accession>
<keyword evidence="6" id="KW-0692">RNA repair</keyword>
<evidence type="ECO:0000256" key="7">
    <source>
        <dbReference type="ARBA" id="ARBA00023134"/>
    </source>
</evidence>
<organism evidence="10 11">
    <name type="scientific">Candidatus Magnetaquiglobus chichijimensis</name>
    <dbReference type="NCBI Taxonomy" id="3141448"/>
    <lineage>
        <taxon>Bacteria</taxon>
        <taxon>Pseudomonadati</taxon>
        <taxon>Pseudomonadota</taxon>
        <taxon>Magnetococcia</taxon>
        <taxon>Magnetococcales</taxon>
        <taxon>Candidatus Magnetaquicoccaceae</taxon>
        <taxon>Candidatus Magnetaquiglobus</taxon>
    </lineage>
</organism>
<dbReference type="EMBL" id="BAAFGK010000004">
    <property type="protein sequence ID" value="GAB0056659.1"/>
    <property type="molecule type" value="Genomic_DNA"/>
</dbReference>
<comment type="cofactor">
    <cofactor evidence="1">
        <name>Mn(2+)</name>
        <dbReference type="ChEBI" id="CHEBI:29035"/>
    </cofactor>
</comment>
<dbReference type="SUPFAM" id="SSF103365">
    <property type="entry name" value="Hypothetical protein PH1602"/>
    <property type="match status" value="1"/>
</dbReference>
<protein>
    <recommendedName>
        <fullName evidence="2">3'-phosphate/5'-hydroxy nucleic acid ligase</fullName>
        <ecNumber evidence="2">6.5.1.8</ecNumber>
    </recommendedName>
</protein>
<evidence type="ECO:0000256" key="1">
    <source>
        <dbReference type="ARBA" id="ARBA00001936"/>
    </source>
</evidence>
<dbReference type="InterPro" id="IPR036025">
    <property type="entry name" value="RtcB-like_sf"/>
</dbReference>
<evidence type="ECO:0000256" key="4">
    <source>
        <dbReference type="ARBA" id="ARBA00022723"/>
    </source>
</evidence>
<comment type="catalytic activity">
    <reaction evidence="9">
        <text>a 3'-end 3'-phospho-ribonucleotide-RNA + a 5'-end dephospho-ribonucleoside-RNA + GTP = a ribonucleotidyl-ribonucleotide-RNA + GMP + diphosphate</text>
        <dbReference type="Rhea" id="RHEA:68076"/>
        <dbReference type="Rhea" id="RHEA-COMP:10463"/>
        <dbReference type="Rhea" id="RHEA-COMP:13936"/>
        <dbReference type="Rhea" id="RHEA-COMP:17355"/>
        <dbReference type="ChEBI" id="CHEBI:33019"/>
        <dbReference type="ChEBI" id="CHEBI:37565"/>
        <dbReference type="ChEBI" id="CHEBI:58115"/>
        <dbReference type="ChEBI" id="CHEBI:83062"/>
        <dbReference type="ChEBI" id="CHEBI:138284"/>
        <dbReference type="ChEBI" id="CHEBI:173118"/>
        <dbReference type="EC" id="6.5.1.8"/>
    </reaction>
</comment>
<keyword evidence="5" id="KW-0547">Nucleotide-binding</keyword>
<evidence type="ECO:0000256" key="3">
    <source>
        <dbReference type="ARBA" id="ARBA00022598"/>
    </source>
</evidence>
<proteinExistence type="predicted"/>
<dbReference type="Pfam" id="PF01139">
    <property type="entry name" value="RtcB"/>
    <property type="match status" value="1"/>
</dbReference>
<evidence type="ECO:0000313" key="11">
    <source>
        <dbReference type="Proteomes" id="UP001628193"/>
    </source>
</evidence>
<dbReference type="InterPro" id="IPR001233">
    <property type="entry name" value="RtcB"/>
</dbReference>
<evidence type="ECO:0000256" key="2">
    <source>
        <dbReference type="ARBA" id="ARBA00012726"/>
    </source>
</evidence>
<keyword evidence="8" id="KW-0464">Manganese</keyword>
<keyword evidence="7" id="KW-0342">GTP-binding</keyword>
<keyword evidence="11" id="KW-1185">Reference proteome</keyword>
<dbReference type="Gene3D" id="3.90.1860.10">
    <property type="entry name" value="tRNA-splicing ligase RtcB"/>
    <property type="match status" value="1"/>
</dbReference>